<dbReference type="RefSeq" id="WP_328984852.1">
    <property type="nucleotide sequence ID" value="NZ_CP121472.1"/>
</dbReference>
<evidence type="ECO:0000313" key="2">
    <source>
        <dbReference type="Proteomes" id="UP001432180"/>
    </source>
</evidence>
<proteinExistence type="predicted"/>
<organism evidence="1 2">
    <name type="scientific">Thiorhodovibrio winogradskyi</name>
    <dbReference type="NCBI Taxonomy" id="77007"/>
    <lineage>
        <taxon>Bacteria</taxon>
        <taxon>Pseudomonadati</taxon>
        <taxon>Pseudomonadota</taxon>
        <taxon>Gammaproteobacteria</taxon>
        <taxon>Chromatiales</taxon>
        <taxon>Chromatiaceae</taxon>
        <taxon>Thiorhodovibrio</taxon>
    </lineage>
</organism>
<gene>
    <name evidence="1" type="ORF">Thiowin_04209</name>
</gene>
<keyword evidence="2" id="KW-1185">Reference proteome</keyword>
<reference evidence="1 2" key="1">
    <citation type="journal article" date="2023" name="Microorganisms">
        <title>Thiorhodovibrio frisius and Trv. litoralis spp. nov., Two Novel Members from a Clade of Fastidious Purple Sulfur Bacteria That Exhibit Unique Red-Shifted Light-Harvesting Capabilities.</title>
        <authorList>
            <person name="Methner A."/>
            <person name="Kuzyk S.B."/>
            <person name="Petersen J."/>
            <person name="Bauer S."/>
            <person name="Brinkmann H."/>
            <person name="Sichau K."/>
            <person name="Wanner G."/>
            <person name="Wolf J."/>
            <person name="Neumann-Schaal M."/>
            <person name="Henke P."/>
            <person name="Tank M."/>
            <person name="Sproer C."/>
            <person name="Bunk B."/>
            <person name="Overmann J."/>
        </authorList>
    </citation>
    <scope>NUCLEOTIDE SEQUENCE [LARGE SCALE GENOMIC DNA]</scope>
    <source>
        <strain evidence="1 2">DSM 6702</strain>
    </source>
</reference>
<dbReference type="EMBL" id="CP121472">
    <property type="protein sequence ID" value="WPL19105.1"/>
    <property type="molecule type" value="Genomic_DNA"/>
</dbReference>
<dbReference type="Pfam" id="PF21651">
    <property type="entry name" value="DUF6858"/>
    <property type="match status" value="1"/>
</dbReference>
<accession>A0ABZ0SHP2</accession>
<evidence type="ECO:0000313" key="1">
    <source>
        <dbReference type="EMBL" id="WPL19105.1"/>
    </source>
</evidence>
<dbReference type="InterPro" id="IPR049204">
    <property type="entry name" value="DUF6858"/>
</dbReference>
<dbReference type="Proteomes" id="UP001432180">
    <property type="component" value="Chromosome"/>
</dbReference>
<sequence>MKHQLLFEKYPLFVMEIGRDETDFDSVDAICDHLRERIDAHRCAQFIAVFDHYAHTCALPEGHVDDDIRAAKNVIFCFGIALPCPEALAVRPRSIGVAETSRGFMISFMETPMPIANTAMEDWAEGLRHTQSDNSSANSQQAA</sequence>
<protein>
    <submittedName>
        <fullName evidence="1">Uncharacterized protein</fullName>
    </submittedName>
</protein>
<name>A0ABZ0SHP2_9GAMM</name>